<evidence type="ECO:0000256" key="6">
    <source>
        <dbReference type="ARBA" id="ARBA00022801"/>
    </source>
</evidence>
<dbReference type="FunFam" id="3.40.720.10:FF:000008">
    <property type="entry name" value="Alkaline phosphatase"/>
    <property type="match status" value="1"/>
</dbReference>
<evidence type="ECO:0000256" key="9">
    <source>
        <dbReference type="ARBA" id="ARBA00023136"/>
    </source>
</evidence>
<sequence length="519" mass="54636">MNFKKTLLAAIISGSAVLAGCSDSDSHSSGSTTEPNAQTAAQGESKNFWFNQGADAVTAAANTAQIQTRAKNVILFVGDGMGISTTTAARIFEGQTRGETGEENNLAWDTFPYTALSKTYNTDQQTPDSAGTMTAMMTGVKTDAGVIGVAEDVVRSDCATVAGNELVSAVSLAEIAGKATGVVSTARITHATPAATYAVTPERNWEDDTKAQGGCEDIASQLISFSAGDGIDVVMGGGRRHFIPAADGGRRGDGRNLPNEWLAGNGTRQYVTNKAGLEAVDVNATDKLLGLFSSSHMSYEADRDDAEEPSLSEMTETAIDMLSKDQDGYMLVVESGRIDHAHHAGNAYRALTDAVEFSNAVKAAVEKVNLEDTLIIVTADHSHVFTIAGYPKRGNPILGKVVGINDQEILDENDQPYTTVGYMNGLGFADLETGGDTRYGEAADAGRKDLTNVDTTDQGFHQEALVPLGSETHAGEDVGIYATGPWAHLVQGTLEQNMIFHIINKATGLVELADANTAP</sequence>
<feature type="binding site" evidence="13">
    <location>
        <position position="190"/>
    </location>
    <ligand>
        <name>Mg(2+)</name>
        <dbReference type="ChEBI" id="CHEBI:18420"/>
    </ligand>
</feature>
<dbReference type="InterPro" id="IPR017850">
    <property type="entry name" value="Alkaline_phosphatase_core_sf"/>
</dbReference>
<feature type="active site" description="Phosphoserine intermediate" evidence="12">
    <location>
        <position position="129"/>
    </location>
</feature>
<evidence type="ECO:0000256" key="11">
    <source>
        <dbReference type="ARBA" id="ARBA00023288"/>
    </source>
</evidence>
<feature type="binding site" evidence="13">
    <location>
        <position position="343"/>
    </location>
    <ligand>
        <name>Zn(2+)</name>
        <dbReference type="ChEBI" id="CHEBI:29105"/>
        <label>2</label>
    </ligand>
</feature>
<feature type="binding site" evidence="13">
    <location>
        <position position="192"/>
    </location>
    <ligand>
        <name>Mg(2+)</name>
        <dbReference type="ChEBI" id="CHEBI:18420"/>
    </ligand>
</feature>
<feature type="signal peptide" evidence="16">
    <location>
        <begin position="1"/>
        <end position="19"/>
    </location>
</feature>
<proteinExistence type="inferred from homology"/>
<feature type="chain" id="PRO_5041408762" evidence="16">
    <location>
        <begin position="20"/>
        <end position="519"/>
    </location>
</feature>
<dbReference type="SUPFAM" id="SSF53649">
    <property type="entry name" value="Alkaline phosphatase-like"/>
    <property type="match status" value="1"/>
</dbReference>
<evidence type="ECO:0000256" key="3">
    <source>
        <dbReference type="ARBA" id="ARBA00022553"/>
    </source>
</evidence>
<accession>A0AA37W9A6</accession>
<evidence type="ECO:0000256" key="8">
    <source>
        <dbReference type="ARBA" id="ARBA00022842"/>
    </source>
</evidence>
<dbReference type="GO" id="GO:0005886">
    <property type="term" value="C:plasma membrane"/>
    <property type="evidence" value="ECO:0007669"/>
    <property type="project" value="UniProtKB-SubCell"/>
</dbReference>
<comment type="subcellular location">
    <subcellularLocation>
        <location evidence="1">Cell membrane</location>
        <topology evidence="1">Lipid-anchor</topology>
        <topology evidence="1">GPI-anchor</topology>
    </subcellularLocation>
</comment>
<evidence type="ECO:0000256" key="4">
    <source>
        <dbReference type="ARBA" id="ARBA00022622"/>
    </source>
</evidence>
<reference evidence="17" key="2">
    <citation type="submission" date="2023-01" db="EMBL/GenBank/DDBJ databases">
        <title>Draft genome sequence of Litoribrevibacter albus strain NBRC 110071.</title>
        <authorList>
            <person name="Sun Q."/>
            <person name="Mori K."/>
        </authorList>
    </citation>
    <scope>NUCLEOTIDE SEQUENCE</scope>
    <source>
        <strain evidence="17">NBRC 110071</strain>
    </source>
</reference>
<dbReference type="PROSITE" id="PS51257">
    <property type="entry name" value="PROKAR_LIPOPROTEIN"/>
    <property type="match status" value="1"/>
</dbReference>
<keyword evidence="2" id="KW-1003">Cell membrane</keyword>
<dbReference type="Proteomes" id="UP001161389">
    <property type="component" value="Unassembled WGS sequence"/>
</dbReference>
<dbReference type="PANTHER" id="PTHR11596">
    <property type="entry name" value="ALKALINE PHOSPHATASE"/>
    <property type="match status" value="1"/>
</dbReference>
<dbReference type="RefSeq" id="WP_284383330.1">
    <property type="nucleotide sequence ID" value="NZ_BSNM01000016.1"/>
</dbReference>
<dbReference type="GO" id="GO:0004035">
    <property type="term" value="F:alkaline phosphatase activity"/>
    <property type="evidence" value="ECO:0007669"/>
    <property type="project" value="TreeGrafter"/>
</dbReference>
<keyword evidence="9" id="KW-0472">Membrane</keyword>
<evidence type="ECO:0000256" key="14">
    <source>
        <dbReference type="RuleBase" id="RU003946"/>
    </source>
</evidence>
<evidence type="ECO:0000256" key="10">
    <source>
        <dbReference type="ARBA" id="ARBA00023180"/>
    </source>
</evidence>
<keyword evidence="10" id="KW-0325">Glycoprotein</keyword>
<feature type="binding site" evidence="13">
    <location>
        <position position="79"/>
    </location>
    <ligand>
        <name>Zn(2+)</name>
        <dbReference type="ChEBI" id="CHEBI:29105"/>
        <label>2</label>
    </ligand>
</feature>
<feature type="binding site" evidence="13">
    <location>
        <position position="380"/>
    </location>
    <ligand>
        <name>Zn(2+)</name>
        <dbReference type="ChEBI" id="CHEBI:29105"/>
        <label>2</label>
    </ligand>
</feature>
<evidence type="ECO:0000256" key="12">
    <source>
        <dbReference type="PIRSR" id="PIRSR601952-1"/>
    </source>
</evidence>
<organism evidence="17 18">
    <name type="scientific">Litoribrevibacter albus</name>
    <dbReference type="NCBI Taxonomy" id="1473156"/>
    <lineage>
        <taxon>Bacteria</taxon>
        <taxon>Pseudomonadati</taxon>
        <taxon>Pseudomonadota</taxon>
        <taxon>Gammaproteobacteria</taxon>
        <taxon>Oceanospirillales</taxon>
        <taxon>Oceanospirillaceae</taxon>
        <taxon>Litoribrevibacter</taxon>
    </lineage>
</organism>
<evidence type="ECO:0000256" key="16">
    <source>
        <dbReference type="SAM" id="SignalP"/>
    </source>
</evidence>
<comment type="cofactor">
    <cofactor evidence="13">
        <name>Zn(2+)</name>
        <dbReference type="ChEBI" id="CHEBI:29105"/>
    </cofactor>
    <text evidence="13">Binds 2 Zn(2+) ions.</text>
</comment>
<dbReference type="PANTHER" id="PTHR11596:SF5">
    <property type="entry name" value="ALKALINE PHOSPHATASE"/>
    <property type="match status" value="1"/>
</dbReference>
<keyword evidence="11" id="KW-0449">Lipoprotein</keyword>
<dbReference type="GO" id="GO:0098552">
    <property type="term" value="C:side of membrane"/>
    <property type="evidence" value="ECO:0007669"/>
    <property type="project" value="UniProtKB-KW"/>
</dbReference>
<evidence type="ECO:0000256" key="13">
    <source>
        <dbReference type="PIRSR" id="PIRSR601952-2"/>
    </source>
</evidence>
<comment type="similarity">
    <text evidence="14">Belongs to the alkaline phosphatase family.</text>
</comment>
<dbReference type="Gene3D" id="3.40.720.10">
    <property type="entry name" value="Alkaline Phosphatase, subunit A"/>
    <property type="match status" value="1"/>
</dbReference>
<dbReference type="Pfam" id="PF00245">
    <property type="entry name" value="Alk_phosphatase"/>
    <property type="match status" value="1"/>
</dbReference>
<dbReference type="GO" id="GO:0046872">
    <property type="term" value="F:metal ion binding"/>
    <property type="evidence" value="ECO:0007669"/>
    <property type="project" value="UniProtKB-KW"/>
</dbReference>
<keyword evidence="4" id="KW-0336">GPI-anchor</keyword>
<feature type="region of interest" description="Disordered" evidence="15">
    <location>
        <begin position="23"/>
        <end position="42"/>
    </location>
</feature>
<dbReference type="AlphaFoldDB" id="A0AA37W9A6"/>
<keyword evidence="7 13" id="KW-0862">Zinc</keyword>
<evidence type="ECO:0000256" key="2">
    <source>
        <dbReference type="ARBA" id="ARBA00022475"/>
    </source>
</evidence>
<protein>
    <submittedName>
        <fullName evidence="17">Alkaline phosphatase</fullName>
    </submittedName>
</protein>
<feature type="binding site" evidence="13">
    <location>
        <position position="473"/>
    </location>
    <ligand>
        <name>Zn(2+)</name>
        <dbReference type="ChEBI" id="CHEBI:29105"/>
        <label>2</label>
    </ligand>
</feature>
<feature type="binding site" evidence="13">
    <location>
        <position position="339"/>
    </location>
    <ligand>
        <name>Zn(2+)</name>
        <dbReference type="ChEBI" id="CHEBI:29105"/>
        <label>2</label>
    </ligand>
</feature>
<keyword evidence="8 13" id="KW-0460">Magnesium</keyword>
<name>A0AA37W9A6_9GAMM</name>
<dbReference type="CDD" id="cd16012">
    <property type="entry name" value="ALP"/>
    <property type="match status" value="1"/>
</dbReference>
<dbReference type="InterPro" id="IPR001952">
    <property type="entry name" value="Alkaline_phosphatase"/>
</dbReference>
<feature type="binding site" evidence="13">
    <location>
        <position position="334"/>
    </location>
    <ligand>
        <name>Mg(2+)</name>
        <dbReference type="ChEBI" id="CHEBI:18420"/>
    </ligand>
</feature>
<feature type="binding site" evidence="13">
    <location>
        <position position="381"/>
    </location>
    <ligand>
        <name>Zn(2+)</name>
        <dbReference type="ChEBI" id="CHEBI:29105"/>
        <label>2</label>
    </ligand>
</feature>
<feature type="compositionally biased region" description="Polar residues" evidence="15">
    <location>
        <begin position="32"/>
        <end position="42"/>
    </location>
</feature>
<keyword evidence="3" id="KW-0597">Phosphoprotein</keyword>
<evidence type="ECO:0000256" key="7">
    <source>
        <dbReference type="ARBA" id="ARBA00022833"/>
    </source>
</evidence>
<evidence type="ECO:0000313" key="18">
    <source>
        <dbReference type="Proteomes" id="UP001161389"/>
    </source>
</evidence>
<keyword evidence="18" id="KW-1185">Reference proteome</keyword>
<gene>
    <name evidence="17" type="primary">phoA_1</name>
    <name evidence="17" type="ORF">GCM10007876_35680</name>
</gene>
<feature type="binding site" evidence="13">
    <location>
        <position position="79"/>
    </location>
    <ligand>
        <name>Mg(2+)</name>
        <dbReference type="ChEBI" id="CHEBI:18420"/>
    </ligand>
</feature>
<keyword evidence="6" id="KW-0378">Hydrolase</keyword>
<evidence type="ECO:0000256" key="1">
    <source>
        <dbReference type="ARBA" id="ARBA00004609"/>
    </source>
</evidence>
<evidence type="ECO:0000313" key="17">
    <source>
        <dbReference type="EMBL" id="GLQ33089.1"/>
    </source>
</evidence>
<evidence type="ECO:0000256" key="5">
    <source>
        <dbReference type="ARBA" id="ARBA00022723"/>
    </source>
</evidence>
<dbReference type="SMART" id="SM00098">
    <property type="entry name" value="alkPPc"/>
    <property type="match status" value="1"/>
</dbReference>
<evidence type="ECO:0000256" key="15">
    <source>
        <dbReference type="SAM" id="MobiDB-lite"/>
    </source>
</evidence>
<keyword evidence="16" id="KW-0732">Signal</keyword>
<reference evidence="17" key="1">
    <citation type="journal article" date="2014" name="Int. J. Syst. Evol. Microbiol.">
        <title>Complete genome sequence of Corynebacterium casei LMG S-19264T (=DSM 44701T), isolated from a smear-ripened cheese.</title>
        <authorList>
            <consortium name="US DOE Joint Genome Institute (JGI-PGF)"/>
            <person name="Walter F."/>
            <person name="Albersmeier A."/>
            <person name="Kalinowski J."/>
            <person name="Ruckert C."/>
        </authorList>
    </citation>
    <scope>NUCLEOTIDE SEQUENCE</scope>
    <source>
        <strain evidence="17">NBRC 110071</strain>
    </source>
</reference>
<dbReference type="PRINTS" id="PR00113">
    <property type="entry name" value="ALKPHPHTASE"/>
</dbReference>
<keyword evidence="5 13" id="KW-0479">Metal-binding</keyword>
<dbReference type="EMBL" id="BSNM01000016">
    <property type="protein sequence ID" value="GLQ33089.1"/>
    <property type="molecule type" value="Genomic_DNA"/>
</dbReference>
<comment type="cofactor">
    <cofactor evidence="13">
        <name>Mg(2+)</name>
        <dbReference type="ChEBI" id="CHEBI:18420"/>
    </cofactor>
    <text evidence="13">Binds 1 Mg(2+) ion.</text>
</comment>
<comment type="caution">
    <text evidence="17">The sequence shown here is derived from an EMBL/GenBank/DDBJ whole genome shotgun (WGS) entry which is preliminary data.</text>
</comment>